<proteinExistence type="predicted"/>
<comment type="subcellular location">
    <subcellularLocation>
        <location evidence="1">Membrane</location>
    </subcellularLocation>
</comment>
<evidence type="ECO:0000256" key="2">
    <source>
        <dbReference type="SAM" id="Phobius"/>
    </source>
</evidence>
<keyword evidence="2" id="KW-0812">Transmembrane</keyword>
<keyword evidence="2" id="KW-1133">Transmembrane helix</keyword>
<dbReference type="EMBL" id="CP090065">
    <property type="protein sequence ID" value="UVO09273.1"/>
    <property type="molecule type" value="Genomic_DNA"/>
</dbReference>
<dbReference type="InterPro" id="IPR014911">
    <property type="entry name" value="PilS_N"/>
</dbReference>
<dbReference type="Gene3D" id="3.30.1690.10">
    <property type="entry name" value="TcpA-like pilin"/>
    <property type="match status" value="1"/>
</dbReference>
<feature type="domain" description="Type 4 secretion system PilS N-terminal" evidence="3">
    <location>
        <begin position="50"/>
        <end position="198"/>
    </location>
</feature>
<gene>
    <name evidence="4" type="ORF">LW347_04665</name>
</gene>
<organism evidence="4 5">
    <name type="scientific">Pectobacterium polonicum</name>
    <dbReference type="NCBI Taxonomy" id="2485124"/>
    <lineage>
        <taxon>Bacteria</taxon>
        <taxon>Pseudomonadati</taxon>
        <taxon>Pseudomonadota</taxon>
        <taxon>Gammaproteobacteria</taxon>
        <taxon>Enterobacterales</taxon>
        <taxon>Pectobacteriaceae</taxon>
        <taxon>Pectobacterium</taxon>
    </lineage>
</organism>
<evidence type="ECO:0000313" key="4">
    <source>
        <dbReference type="EMBL" id="UVO09273.1"/>
    </source>
</evidence>
<evidence type="ECO:0000259" key="3">
    <source>
        <dbReference type="Pfam" id="PF08805"/>
    </source>
</evidence>
<dbReference type="RefSeq" id="WP_258884357.1">
    <property type="nucleotide sequence ID" value="NZ_CP090065.1"/>
</dbReference>
<dbReference type="InterPro" id="IPR045584">
    <property type="entry name" value="Pilin-like"/>
</dbReference>
<name>A0AAE9NTL7_9GAMM</name>
<dbReference type="Pfam" id="PF08805">
    <property type="entry name" value="PilS"/>
    <property type="match status" value="1"/>
</dbReference>
<keyword evidence="2" id="KW-0472">Membrane</keyword>
<dbReference type="Proteomes" id="UP001059272">
    <property type="component" value="Chromosome"/>
</dbReference>
<dbReference type="GO" id="GO:0016020">
    <property type="term" value="C:membrane"/>
    <property type="evidence" value="ECO:0007669"/>
    <property type="project" value="UniProtKB-SubCell"/>
</dbReference>
<dbReference type="SUPFAM" id="SSF54523">
    <property type="entry name" value="Pili subunits"/>
    <property type="match status" value="1"/>
</dbReference>
<evidence type="ECO:0000256" key="1">
    <source>
        <dbReference type="ARBA" id="ARBA00004370"/>
    </source>
</evidence>
<feature type="transmembrane region" description="Helical" evidence="2">
    <location>
        <begin position="27"/>
        <end position="47"/>
    </location>
</feature>
<accession>A0AAE9NTL7</accession>
<reference evidence="4" key="1">
    <citation type="submission" date="2021-12" db="EMBL/GenBank/DDBJ databases">
        <title>Genome sequence of novel Pectobacterium sp. causing blackleg.</title>
        <authorList>
            <person name="Wang J."/>
        </authorList>
    </citation>
    <scope>NUCLEOTIDE SEQUENCE</scope>
    <source>
        <strain evidence="4">BY21311</strain>
    </source>
</reference>
<protein>
    <submittedName>
        <fullName evidence="4">Pilus assembly protein PilX</fullName>
    </submittedName>
</protein>
<dbReference type="KEGG" id="ppoo:LW347_04665"/>
<evidence type="ECO:0000313" key="5">
    <source>
        <dbReference type="Proteomes" id="UP001059272"/>
    </source>
</evidence>
<dbReference type="AlphaFoldDB" id="A0AAE9NTL7"/>
<sequence length="199" mass="20702">MSDIFEPVSQQKKQNPHRGWAIMENGAVALVVIVVIVAILGSIYMLWGRKNVATEITNYQNMITSAQGLLNDGGGYDFSSGTKMTGALIQVGGAKGVKTQGTISSGNATLWNTWGGQIIMAPVAANGFNNGFTLSSDKIPQDACITIATRMSSAGTVSGITINSSAHADGKVSLETAGTECLADNGRTGQNKLTFTVNG</sequence>